<dbReference type="Proteomes" id="UP001165583">
    <property type="component" value="Unassembled WGS sequence"/>
</dbReference>
<proteinExistence type="predicted"/>
<dbReference type="Pfam" id="PF13439">
    <property type="entry name" value="Glyco_transf_4"/>
    <property type="match status" value="1"/>
</dbReference>
<keyword evidence="3" id="KW-1185">Reference proteome</keyword>
<dbReference type="EMBL" id="JANZXA010000004">
    <property type="protein sequence ID" value="MCT2399555.1"/>
    <property type="molecule type" value="Genomic_DNA"/>
</dbReference>
<dbReference type="EC" id="2.4.-.-" evidence="2"/>
<dbReference type="PANTHER" id="PTHR45947:SF3">
    <property type="entry name" value="SULFOQUINOVOSYL TRANSFERASE SQD2"/>
    <property type="match status" value="1"/>
</dbReference>
<accession>A0ABT2I426</accession>
<name>A0ABT2I426_9SPHN</name>
<keyword evidence="2" id="KW-0808">Transferase</keyword>
<dbReference type="RefSeq" id="WP_260045652.1">
    <property type="nucleotide sequence ID" value="NZ_JANZXA010000004.1"/>
</dbReference>
<dbReference type="PANTHER" id="PTHR45947">
    <property type="entry name" value="SULFOQUINOVOSYL TRANSFERASE SQD2"/>
    <property type="match status" value="1"/>
</dbReference>
<gene>
    <name evidence="2" type="ORF">NZK81_08335</name>
</gene>
<reference evidence="2" key="1">
    <citation type="submission" date="2022-09" db="EMBL/GenBank/DDBJ databases">
        <title>Novosphingobium sp. Nov., a polycyclic aromatic hydrocarbon-degrading bacterium isolated form mangrove sediments in HongKong.</title>
        <authorList>
            <person name="Hu Z."/>
        </authorList>
    </citation>
    <scope>NUCLEOTIDE SEQUENCE</scope>
    <source>
        <strain evidence="2">HK4-1</strain>
    </source>
</reference>
<dbReference type="Pfam" id="PF13692">
    <property type="entry name" value="Glyco_trans_1_4"/>
    <property type="match status" value="1"/>
</dbReference>
<sequence>MKIVDVCAFYSPRGGGVRTYVEQKLRIGPQLGHEIVIVAPGDEDAVVERGPGARIVFIRSPRFPLDRKYWYFNEAERLHAVLDAEAPDFVEATSPWRSASLVAEWPGAAPRSLVMHADPLSAYAYRWFGPIFSRETIDRQFSMYWEHLRNNSRRFNHVVCANGDLSRRLREGGVANTVTIPMGVEPGCFSPSLRDPALRARLLDACELAESATLLLAIGRLAPEKRWPMVVDAVNAASREMPIGLVMLGEGREQRTILRHIAGNPHIRLLAPERDRRVFARILASADALLHGCEAETFCMVAAEARASGIPVIVPDAGGAVDHAQGGAGRTYAACDPAAAANAVLDVAVTRPRPQAGARTMNEHFEDLFAAYAATTATSRQAA</sequence>
<dbReference type="InterPro" id="IPR050194">
    <property type="entry name" value="Glycosyltransferase_grp1"/>
</dbReference>
<protein>
    <submittedName>
        <fullName evidence="2">Glycosyltransferase</fullName>
        <ecNumber evidence="2">2.4.-.-</ecNumber>
    </submittedName>
</protein>
<evidence type="ECO:0000313" key="3">
    <source>
        <dbReference type="Proteomes" id="UP001165583"/>
    </source>
</evidence>
<dbReference type="Gene3D" id="3.40.50.2000">
    <property type="entry name" value="Glycogen Phosphorylase B"/>
    <property type="match status" value="2"/>
</dbReference>
<evidence type="ECO:0000313" key="2">
    <source>
        <dbReference type="EMBL" id="MCT2399555.1"/>
    </source>
</evidence>
<dbReference type="GO" id="GO:0016757">
    <property type="term" value="F:glycosyltransferase activity"/>
    <property type="evidence" value="ECO:0007669"/>
    <property type="project" value="UniProtKB-KW"/>
</dbReference>
<dbReference type="SUPFAM" id="SSF53756">
    <property type="entry name" value="UDP-Glycosyltransferase/glycogen phosphorylase"/>
    <property type="match status" value="1"/>
</dbReference>
<organism evidence="2 3">
    <name type="scientific">Novosphingobium mangrovi</name>
    <name type="common">ex Huang et al. 2023</name>
    <dbReference type="NCBI Taxonomy" id="2976432"/>
    <lineage>
        <taxon>Bacteria</taxon>
        <taxon>Pseudomonadati</taxon>
        <taxon>Pseudomonadota</taxon>
        <taxon>Alphaproteobacteria</taxon>
        <taxon>Sphingomonadales</taxon>
        <taxon>Sphingomonadaceae</taxon>
        <taxon>Novosphingobium</taxon>
    </lineage>
</organism>
<dbReference type="InterPro" id="IPR028098">
    <property type="entry name" value="Glyco_trans_4-like_N"/>
</dbReference>
<feature type="domain" description="Glycosyltransferase subfamily 4-like N-terminal" evidence="1">
    <location>
        <begin position="15"/>
        <end position="186"/>
    </location>
</feature>
<keyword evidence="2" id="KW-0328">Glycosyltransferase</keyword>
<evidence type="ECO:0000259" key="1">
    <source>
        <dbReference type="Pfam" id="PF13439"/>
    </source>
</evidence>
<comment type="caution">
    <text evidence="2">The sequence shown here is derived from an EMBL/GenBank/DDBJ whole genome shotgun (WGS) entry which is preliminary data.</text>
</comment>